<accession>A0AA86NSV2</accession>
<keyword evidence="4" id="KW-1185">Reference proteome</keyword>
<dbReference type="Proteomes" id="UP001642409">
    <property type="component" value="Unassembled WGS sequence"/>
</dbReference>
<organism evidence="2">
    <name type="scientific">Hexamita inflata</name>
    <dbReference type="NCBI Taxonomy" id="28002"/>
    <lineage>
        <taxon>Eukaryota</taxon>
        <taxon>Metamonada</taxon>
        <taxon>Diplomonadida</taxon>
        <taxon>Hexamitidae</taxon>
        <taxon>Hexamitinae</taxon>
        <taxon>Hexamita</taxon>
    </lineage>
</organism>
<dbReference type="AlphaFoldDB" id="A0AA86NSV2"/>
<reference evidence="2" key="1">
    <citation type="submission" date="2023-06" db="EMBL/GenBank/DDBJ databases">
        <authorList>
            <person name="Kurt Z."/>
        </authorList>
    </citation>
    <scope>NUCLEOTIDE SEQUENCE</scope>
</reference>
<feature type="chain" id="PRO_5041720264" evidence="1">
    <location>
        <begin position="28"/>
        <end position="125"/>
    </location>
</feature>
<gene>
    <name evidence="2" type="ORF">HINF_LOCUS11846</name>
    <name evidence="3" type="ORF">HINF_LOCUS73685</name>
</gene>
<dbReference type="EMBL" id="CATOUU010000307">
    <property type="protein sequence ID" value="CAI9924201.1"/>
    <property type="molecule type" value="Genomic_DNA"/>
</dbReference>
<sequence length="125" mass="15507">MNNLYLMCRVHLILLRWIFLFFEQIHKLIPFFRFLECQQFEFARTKLEQQVPQPYDPLIFQWMQKLYMNRQWFLCGFMGNNHQNPQYFQMDYICNQELPLFIIQVVCTLSNHTLYLKNSQRKTVL</sequence>
<evidence type="ECO:0000313" key="4">
    <source>
        <dbReference type="Proteomes" id="UP001642409"/>
    </source>
</evidence>
<evidence type="ECO:0000313" key="3">
    <source>
        <dbReference type="EMBL" id="CAL6106321.1"/>
    </source>
</evidence>
<keyword evidence="1" id="KW-0732">Signal</keyword>
<feature type="signal peptide" evidence="1">
    <location>
        <begin position="1"/>
        <end position="27"/>
    </location>
</feature>
<reference evidence="3 4" key="2">
    <citation type="submission" date="2024-07" db="EMBL/GenBank/DDBJ databases">
        <authorList>
            <person name="Akdeniz Z."/>
        </authorList>
    </citation>
    <scope>NUCLEOTIDE SEQUENCE [LARGE SCALE GENOMIC DNA]</scope>
</reference>
<proteinExistence type="predicted"/>
<evidence type="ECO:0000313" key="2">
    <source>
        <dbReference type="EMBL" id="CAI9924201.1"/>
    </source>
</evidence>
<evidence type="ECO:0000256" key="1">
    <source>
        <dbReference type="SAM" id="SignalP"/>
    </source>
</evidence>
<protein>
    <submittedName>
        <fullName evidence="3">Hypothetical_protein</fullName>
    </submittedName>
</protein>
<comment type="caution">
    <text evidence="2">The sequence shown here is derived from an EMBL/GenBank/DDBJ whole genome shotgun (WGS) entry which is preliminary data.</text>
</comment>
<name>A0AA86NSV2_9EUKA</name>
<dbReference type="EMBL" id="CAXDID020000609">
    <property type="protein sequence ID" value="CAL6106321.1"/>
    <property type="molecule type" value="Genomic_DNA"/>
</dbReference>